<dbReference type="InterPro" id="IPR011055">
    <property type="entry name" value="Dup_hybrid_motif"/>
</dbReference>
<dbReference type="InterPro" id="IPR036779">
    <property type="entry name" value="LysM_dom_sf"/>
</dbReference>
<dbReference type="Gene3D" id="3.10.350.10">
    <property type="entry name" value="LysM domain"/>
    <property type="match status" value="1"/>
</dbReference>
<dbReference type="PROSITE" id="PS51109">
    <property type="entry name" value="G5"/>
    <property type="match status" value="1"/>
</dbReference>
<evidence type="ECO:0000259" key="3">
    <source>
        <dbReference type="PROSITE" id="PS51782"/>
    </source>
</evidence>
<keyword evidence="1" id="KW-0732">Signal</keyword>
<dbReference type="Pfam" id="PF07501">
    <property type="entry name" value="G5"/>
    <property type="match status" value="1"/>
</dbReference>
<dbReference type="Pfam" id="PF01551">
    <property type="entry name" value="Peptidase_M23"/>
    <property type="match status" value="1"/>
</dbReference>
<accession>A0ABW2V8Z6</accession>
<protein>
    <submittedName>
        <fullName evidence="4">Peptidoglycan DD-metalloendopeptidase family protein</fullName>
    </submittedName>
</protein>
<dbReference type="RefSeq" id="WP_379253200.1">
    <property type="nucleotide sequence ID" value="NZ_JBHTGQ010000038.1"/>
</dbReference>
<feature type="domain" description="LysM" evidence="3">
    <location>
        <begin position="238"/>
        <end position="282"/>
    </location>
</feature>
<organism evidence="4 5">
    <name type="scientific">Paenibacillus thermoaerophilus</name>
    <dbReference type="NCBI Taxonomy" id="1215385"/>
    <lineage>
        <taxon>Bacteria</taxon>
        <taxon>Bacillati</taxon>
        <taxon>Bacillota</taxon>
        <taxon>Bacilli</taxon>
        <taxon>Bacillales</taxon>
        <taxon>Paenibacillaceae</taxon>
        <taxon>Paenibacillus</taxon>
    </lineage>
</organism>
<dbReference type="InterPro" id="IPR050570">
    <property type="entry name" value="Cell_wall_metabolism_enzyme"/>
</dbReference>
<dbReference type="SMART" id="SM01208">
    <property type="entry name" value="G5"/>
    <property type="match status" value="1"/>
</dbReference>
<dbReference type="InterPro" id="IPR016047">
    <property type="entry name" value="M23ase_b-sheet_dom"/>
</dbReference>
<dbReference type="Gene3D" id="2.70.70.10">
    <property type="entry name" value="Glucose Permease (Domain IIA)"/>
    <property type="match status" value="1"/>
</dbReference>
<dbReference type="EMBL" id="JBHTGQ010000038">
    <property type="protein sequence ID" value="MFC7751112.1"/>
    <property type="molecule type" value="Genomic_DNA"/>
</dbReference>
<keyword evidence="5" id="KW-1185">Reference proteome</keyword>
<dbReference type="CDD" id="cd12797">
    <property type="entry name" value="M23_peptidase"/>
    <property type="match status" value="1"/>
</dbReference>
<dbReference type="Gene3D" id="2.20.230.10">
    <property type="entry name" value="Resuscitation-promoting factor rpfb"/>
    <property type="match status" value="1"/>
</dbReference>
<evidence type="ECO:0000256" key="1">
    <source>
        <dbReference type="ARBA" id="ARBA00022729"/>
    </source>
</evidence>
<dbReference type="InterPro" id="IPR011098">
    <property type="entry name" value="G5_dom"/>
</dbReference>
<dbReference type="SUPFAM" id="SSF54106">
    <property type="entry name" value="LysM domain"/>
    <property type="match status" value="1"/>
</dbReference>
<dbReference type="Pfam" id="PF01476">
    <property type="entry name" value="LysM"/>
    <property type="match status" value="1"/>
</dbReference>
<evidence type="ECO:0000313" key="5">
    <source>
        <dbReference type="Proteomes" id="UP001596528"/>
    </source>
</evidence>
<dbReference type="PANTHER" id="PTHR21666:SF289">
    <property type="entry name" value="L-ALA--D-GLU ENDOPEPTIDASE"/>
    <property type="match status" value="1"/>
</dbReference>
<evidence type="ECO:0000259" key="2">
    <source>
        <dbReference type="PROSITE" id="PS51109"/>
    </source>
</evidence>
<reference evidence="5" key="1">
    <citation type="journal article" date="2019" name="Int. J. Syst. Evol. Microbiol.">
        <title>The Global Catalogue of Microorganisms (GCM) 10K type strain sequencing project: providing services to taxonomists for standard genome sequencing and annotation.</title>
        <authorList>
            <consortium name="The Broad Institute Genomics Platform"/>
            <consortium name="The Broad Institute Genome Sequencing Center for Infectious Disease"/>
            <person name="Wu L."/>
            <person name="Ma J."/>
        </authorList>
    </citation>
    <scope>NUCLEOTIDE SEQUENCE [LARGE SCALE GENOMIC DNA]</scope>
    <source>
        <strain evidence="5">JCM 18657</strain>
    </source>
</reference>
<sequence length="497" mass="54888">MENLKGKWIGLKSNIRLRVWMERSRERMDEFGSVLRTYRQQVLKSIGALGVLVSVTVGGNQYVQMNTHEVHRVLVGDTRVGVVSNPEVVRRHLAERQEQLAEENPDVQMVLETDKVAFEAERVFNGKSDDAAALAKLDELLKPKTMGTQLFIDGKLVGIVKDQETANQLLETYKQKFSKSGSVTTLSSSSSAAPESVTVESVSFVEQVETSEAEIQPDQVMKPEELLKKLETGDVAPTKYTVVEGDCVGCIAQKLGISKQVIYDNNPWIKDDMIRVGDVLDLTVLQPSLTVKTVELVEEEQEMHYETEYQYDDTMRAGMTETIKAGSDGKKLVKMRVTKINGLESEYEVVDEKVIVEPVKAIVKKGTKVIKGEGTGKFAWPVVGARISSPFGTRWGKLHKGVDLIGNRNIRAADNGVVVYAGDKGDGYGKQIVIDHKNGYRTLYGHLSKIGVSVGKVVEKGESIGTMGSTGQSTGVHLHFEIQKSGKVENPLKYLSR</sequence>
<comment type="caution">
    <text evidence="4">The sequence shown here is derived from an EMBL/GenBank/DDBJ whole genome shotgun (WGS) entry which is preliminary data.</text>
</comment>
<dbReference type="SUPFAM" id="SSF51261">
    <property type="entry name" value="Duplicated hybrid motif"/>
    <property type="match status" value="1"/>
</dbReference>
<dbReference type="SMART" id="SM00257">
    <property type="entry name" value="LysM"/>
    <property type="match status" value="1"/>
</dbReference>
<evidence type="ECO:0000313" key="4">
    <source>
        <dbReference type="EMBL" id="MFC7751112.1"/>
    </source>
</evidence>
<dbReference type="Proteomes" id="UP001596528">
    <property type="component" value="Unassembled WGS sequence"/>
</dbReference>
<proteinExistence type="predicted"/>
<dbReference type="InterPro" id="IPR018392">
    <property type="entry name" value="LysM"/>
</dbReference>
<name>A0ABW2V8Z6_9BACL</name>
<dbReference type="CDD" id="cd00118">
    <property type="entry name" value="LysM"/>
    <property type="match status" value="1"/>
</dbReference>
<gene>
    <name evidence="4" type="ORF">ACFQWB_14410</name>
</gene>
<feature type="domain" description="G5" evidence="2">
    <location>
        <begin position="289"/>
        <end position="369"/>
    </location>
</feature>
<dbReference type="PANTHER" id="PTHR21666">
    <property type="entry name" value="PEPTIDASE-RELATED"/>
    <property type="match status" value="1"/>
</dbReference>
<dbReference type="PROSITE" id="PS51782">
    <property type="entry name" value="LYSM"/>
    <property type="match status" value="1"/>
</dbReference>